<proteinExistence type="predicted"/>
<sequence>MVAILVAALAAWLFGAAWYMALSGPWKRVSGVPCDENGNRRSGMGALPFVLSGVAMVVVAAMMRHTFAASGLDTLGAGIVGGGGIGLFFVCPWILINNAYPGRPVLLTLIDGGYALFGCAIIGAVLVLLP</sequence>
<reference evidence="2 3" key="1">
    <citation type="submission" date="2016-11" db="EMBL/GenBank/DDBJ databases">
        <authorList>
            <person name="Jaros S."/>
            <person name="Januszkiewicz K."/>
            <person name="Wedrychowicz H."/>
        </authorList>
    </citation>
    <scope>NUCLEOTIDE SEQUENCE [LARGE SCALE GENOMIC DNA]</scope>
    <source>
        <strain evidence="2 3">DSM 100565</strain>
    </source>
</reference>
<feature type="transmembrane region" description="Helical" evidence="1">
    <location>
        <begin position="75"/>
        <end position="96"/>
    </location>
</feature>
<accession>A0A1M6G419</accession>
<evidence type="ECO:0000313" key="2">
    <source>
        <dbReference type="EMBL" id="SHJ04602.1"/>
    </source>
</evidence>
<keyword evidence="1" id="KW-0812">Transmembrane</keyword>
<dbReference type="OrthoDB" id="344736at2"/>
<evidence type="ECO:0008006" key="4">
    <source>
        <dbReference type="Google" id="ProtNLM"/>
    </source>
</evidence>
<keyword evidence="1" id="KW-0472">Membrane</keyword>
<gene>
    <name evidence="2" type="ORF">SAMN05444417_2664</name>
</gene>
<organism evidence="2 3">
    <name type="scientific">Wenxinia saemankumensis</name>
    <dbReference type="NCBI Taxonomy" id="1447782"/>
    <lineage>
        <taxon>Bacteria</taxon>
        <taxon>Pseudomonadati</taxon>
        <taxon>Pseudomonadota</taxon>
        <taxon>Alphaproteobacteria</taxon>
        <taxon>Rhodobacterales</taxon>
        <taxon>Roseobacteraceae</taxon>
        <taxon>Wenxinia</taxon>
    </lineage>
</organism>
<dbReference type="AlphaFoldDB" id="A0A1M6G419"/>
<dbReference type="STRING" id="1447782.SAMN05444417_2664"/>
<evidence type="ECO:0000256" key="1">
    <source>
        <dbReference type="SAM" id="Phobius"/>
    </source>
</evidence>
<evidence type="ECO:0000313" key="3">
    <source>
        <dbReference type="Proteomes" id="UP000184292"/>
    </source>
</evidence>
<name>A0A1M6G419_9RHOB</name>
<protein>
    <recommendedName>
        <fullName evidence="4">DUF1761 domain-containing protein</fullName>
    </recommendedName>
</protein>
<dbReference type="Pfam" id="PF08570">
    <property type="entry name" value="DUF1761"/>
    <property type="match status" value="1"/>
</dbReference>
<keyword evidence="1" id="KW-1133">Transmembrane helix</keyword>
<feature type="transmembrane region" description="Helical" evidence="1">
    <location>
        <begin position="108"/>
        <end position="129"/>
    </location>
</feature>
<dbReference type="Proteomes" id="UP000184292">
    <property type="component" value="Unassembled WGS sequence"/>
</dbReference>
<keyword evidence="3" id="KW-1185">Reference proteome</keyword>
<dbReference type="InterPro" id="IPR013879">
    <property type="entry name" value="DUF1761"/>
</dbReference>
<dbReference type="RefSeq" id="WP_073331416.1">
    <property type="nucleotide sequence ID" value="NZ_FQYO01000004.1"/>
</dbReference>
<dbReference type="EMBL" id="FQYO01000004">
    <property type="protein sequence ID" value="SHJ04602.1"/>
    <property type="molecule type" value="Genomic_DNA"/>
</dbReference>
<feature type="transmembrane region" description="Helical" evidence="1">
    <location>
        <begin position="41"/>
        <end position="63"/>
    </location>
</feature>